<accession>A0A5R9FEW0</accession>
<dbReference type="EMBL" id="SWLG01000001">
    <property type="protein sequence ID" value="TLS39124.1"/>
    <property type="molecule type" value="Genomic_DNA"/>
</dbReference>
<keyword evidence="1" id="KW-0472">Membrane</keyword>
<dbReference type="RefSeq" id="WP_138122658.1">
    <property type="nucleotide sequence ID" value="NZ_SWLG01000001.1"/>
</dbReference>
<organism evidence="2 3">
    <name type="scientific">Exobacillus caeni</name>
    <dbReference type="NCBI Taxonomy" id="2574798"/>
    <lineage>
        <taxon>Bacteria</taxon>
        <taxon>Bacillati</taxon>
        <taxon>Bacillota</taxon>
        <taxon>Bacilli</taxon>
        <taxon>Bacillales</taxon>
        <taxon>Guptibacillaceae</taxon>
        <taxon>Exobacillus</taxon>
    </lineage>
</organism>
<keyword evidence="3" id="KW-1185">Reference proteome</keyword>
<sequence>MKQRLFLSVLGILFLMYDAMPRFEFSFDLEGAFFGLWVLFALIALGGNLAGLVYSSKLKKLPYPTSSTPKNSERRQYSR</sequence>
<feature type="transmembrane region" description="Helical" evidence="1">
    <location>
        <begin position="31"/>
        <end position="54"/>
    </location>
</feature>
<protein>
    <submittedName>
        <fullName evidence="2">Uncharacterized protein</fullName>
    </submittedName>
</protein>
<dbReference type="OrthoDB" id="2969610at2"/>
<proteinExistence type="predicted"/>
<keyword evidence="1" id="KW-1133">Transmembrane helix</keyword>
<dbReference type="Proteomes" id="UP000308230">
    <property type="component" value="Unassembled WGS sequence"/>
</dbReference>
<reference evidence="2 3" key="1">
    <citation type="submission" date="2019-04" db="EMBL/GenBank/DDBJ databases">
        <title>Bacillus caeni sp. nov., a bacterium isolated from mangrove sediment.</title>
        <authorList>
            <person name="Huang H."/>
            <person name="Mo K."/>
            <person name="Hu Y."/>
        </authorList>
    </citation>
    <scope>NUCLEOTIDE SEQUENCE [LARGE SCALE GENOMIC DNA]</scope>
    <source>
        <strain evidence="2 3">HB172195</strain>
    </source>
</reference>
<name>A0A5R9FEW0_9BACL</name>
<evidence type="ECO:0000313" key="3">
    <source>
        <dbReference type="Proteomes" id="UP000308230"/>
    </source>
</evidence>
<gene>
    <name evidence="2" type="ORF">FCL54_02085</name>
</gene>
<evidence type="ECO:0000256" key="1">
    <source>
        <dbReference type="SAM" id="Phobius"/>
    </source>
</evidence>
<keyword evidence="1" id="KW-0812">Transmembrane</keyword>
<dbReference type="AlphaFoldDB" id="A0A5R9FEW0"/>
<evidence type="ECO:0000313" key="2">
    <source>
        <dbReference type="EMBL" id="TLS39124.1"/>
    </source>
</evidence>
<comment type="caution">
    <text evidence="2">The sequence shown here is derived from an EMBL/GenBank/DDBJ whole genome shotgun (WGS) entry which is preliminary data.</text>
</comment>